<keyword evidence="7" id="KW-0119">Carbohydrate metabolism</keyword>
<dbReference type="InterPro" id="IPR003140">
    <property type="entry name" value="PLipase/COase/thioEstase"/>
</dbReference>
<dbReference type="Gene3D" id="3.40.50.1820">
    <property type="entry name" value="alpha/beta hydrolase"/>
    <property type="match status" value="1"/>
</dbReference>
<feature type="chain" id="PRO_5045877500" evidence="10">
    <location>
        <begin position="22"/>
        <end position="266"/>
    </location>
</feature>
<evidence type="ECO:0000256" key="9">
    <source>
        <dbReference type="ARBA" id="ARBA00025250"/>
    </source>
</evidence>
<sequence length="266" mass="28563">MTIPQYLLIAAGLLVPHAAYADECGDSVPCVVEDGSYRIEMPSSGSPKGVLVYFHGYKSSAEKQMQHRALVDVAHARGLAFAAVDGLNGTWSHPNAPGRFRDEKRFVGHVFDDLGVRFGFDQTNTLVGGFSQGASMAWYTLCQQGNRTAGAVTFSGVFWDPLPAPTDCVADMPPLVQIHGSADKTFPLSGRAIGSGFQQGNTFKSMAIIREQKICKPETTIQKVIGGIPCEVTPDCNRGEVALCIHDGGHQASPEHLDVALREIGF</sequence>
<geneLocation type="plasmid" evidence="12">
    <name>unnamed</name>
</geneLocation>
<evidence type="ECO:0000256" key="4">
    <source>
        <dbReference type="ARBA" id="ARBA00022651"/>
    </source>
</evidence>
<evidence type="ECO:0000256" key="7">
    <source>
        <dbReference type="ARBA" id="ARBA00023277"/>
    </source>
</evidence>
<dbReference type="EMBL" id="JALAYX010000001">
    <property type="protein sequence ID" value="MCJ8237454.1"/>
    <property type="molecule type" value="Genomic_DNA"/>
</dbReference>
<keyword evidence="6" id="KW-0378">Hydrolase</keyword>
<keyword evidence="12" id="KW-0614">Plasmid</keyword>
<keyword evidence="5 10" id="KW-0732">Signal</keyword>
<evidence type="ECO:0000256" key="5">
    <source>
        <dbReference type="ARBA" id="ARBA00022729"/>
    </source>
</evidence>
<gene>
    <name evidence="12" type="ORF">MKJ03_03885</name>
</gene>
<dbReference type="RefSeq" id="WP_245134879.1">
    <property type="nucleotide sequence ID" value="NZ_CP128477.1"/>
</dbReference>
<dbReference type="Pfam" id="PF02230">
    <property type="entry name" value="Abhydrolase_2"/>
    <property type="match status" value="1"/>
</dbReference>
<evidence type="ECO:0000313" key="13">
    <source>
        <dbReference type="Proteomes" id="UP001522662"/>
    </source>
</evidence>
<comment type="caution">
    <text evidence="12">The sequence shown here is derived from an EMBL/GenBank/DDBJ whole genome shotgun (WGS) entry which is preliminary data.</text>
</comment>
<keyword evidence="8" id="KW-0624">Polysaccharide degradation</keyword>
<dbReference type="PANTHER" id="PTHR38050:SF1">
    <property type="entry name" value="FERULOYL ESTERASE C"/>
    <property type="match status" value="1"/>
</dbReference>
<evidence type="ECO:0000256" key="8">
    <source>
        <dbReference type="ARBA" id="ARBA00023326"/>
    </source>
</evidence>
<proteinExistence type="inferred from homology"/>
<keyword evidence="13" id="KW-1185">Reference proteome</keyword>
<dbReference type="PANTHER" id="PTHR38050">
    <property type="match status" value="1"/>
</dbReference>
<comment type="function">
    <text evidence="9">Involved in degradation of plant cell walls. Hydrolyzes the feruloyl-arabinose ester bond in arabinoxylans, and the feruloyl-galactose ester bond in pectin. Active against paranitrophenyl-acetate, methyl ferulate and wheat arabinoxylan.</text>
</comment>
<evidence type="ECO:0000256" key="1">
    <source>
        <dbReference type="ARBA" id="ARBA00004613"/>
    </source>
</evidence>
<name>A0ABT0CWB2_9HYPH</name>
<feature type="domain" description="Phospholipase/carboxylesterase/thioesterase" evidence="11">
    <location>
        <begin position="119"/>
        <end position="189"/>
    </location>
</feature>
<comment type="subcellular location">
    <subcellularLocation>
        <location evidence="1">Secreted</location>
    </subcellularLocation>
</comment>
<reference evidence="12 13" key="1">
    <citation type="submission" date="2022-03" db="EMBL/GenBank/DDBJ databases">
        <title>Rhizobium SSM4.3 sp. nov., isolated from Sediment (Gouqi Island).</title>
        <authorList>
            <person name="Chen G."/>
        </authorList>
    </citation>
    <scope>NUCLEOTIDE SEQUENCE [LARGE SCALE GENOMIC DNA]</scope>
    <source>
        <strain evidence="12 13">SSM4.3</strain>
        <plasmid evidence="12">unnamed</plasmid>
    </source>
</reference>
<keyword evidence="4" id="KW-0858">Xylan degradation</keyword>
<protein>
    <submittedName>
        <fullName evidence="12">Poly(3-hydroxybutyrate) depolymerase</fullName>
    </submittedName>
</protein>
<accession>A0ABT0CWB2</accession>
<feature type="signal peptide" evidence="10">
    <location>
        <begin position="1"/>
        <end position="21"/>
    </location>
</feature>
<organism evidence="12 13">
    <name type="scientific">Peteryoungia algae</name>
    <dbReference type="NCBI Taxonomy" id="2919917"/>
    <lineage>
        <taxon>Bacteria</taxon>
        <taxon>Pseudomonadati</taxon>
        <taxon>Pseudomonadota</taxon>
        <taxon>Alphaproteobacteria</taxon>
        <taxon>Hyphomicrobiales</taxon>
        <taxon>Rhizobiaceae</taxon>
        <taxon>Peteryoungia</taxon>
    </lineage>
</organism>
<dbReference type="SUPFAM" id="SSF53474">
    <property type="entry name" value="alpha/beta-Hydrolases"/>
    <property type="match status" value="1"/>
</dbReference>
<evidence type="ECO:0000259" key="11">
    <source>
        <dbReference type="Pfam" id="PF02230"/>
    </source>
</evidence>
<keyword evidence="3" id="KW-0964">Secreted</keyword>
<evidence type="ECO:0000256" key="10">
    <source>
        <dbReference type="SAM" id="SignalP"/>
    </source>
</evidence>
<evidence type="ECO:0000256" key="2">
    <source>
        <dbReference type="ARBA" id="ARBA00010278"/>
    </source>
</evidence>
<evidence type="ECO:0000256" key="3">
    <source>
        <dbReference type="ARBA" id="ARBA00022525"/>
    </source>
</evidence>
<dbReference type="InterPro" id="IPR043595">
    <property type="entry name" value="FaeB/C/D"/>
</dbReference>
<evidence type="ECO:0000313" key="12">
    <source>
        <dbReference type="EMBL" id="MCJ8237454.1"/>
    </source>
</evidence>
<dbReference type="InterPro" id="IPR029058">
    <property type="entry name" value="AB_hydrolase_fold"/>
</dbReference>
<comment type="similarity">
    <text evidence="2">Belongs to the faeC family.</text>
</comment>
<dbReference type="Proteomes" id="UP001522662">
    <property type="component" value="Unassembled WGS sequence"/>
</dbReference>
<evidence type="ECO:0000256" key="6">
    <source>
        <dbReference type="ARBA" id="ARBA00022801"/>
    </source>
</evidence>